<name>A0ABV6YQ16_UNCEI</name>
<reference evidence="1 2" key="1">
    <citation type="submission" date="2024-09" db="EMBL/GenBank/DDBJ databases">
        <authorList>
            <person name="D'Angelo T."/>
        </authorList>
    </citation>
    <scope>NUCLEOTIDE SEQUENCE [LARGE SCALE GENOMIC DNA]</scope>
    <source>
        <strain evidence="1">SAG AM-311-F02</strain>
    </source>
</reference>
<dbReference type="Proteomes" id="UP001594288">
    <property type="component" value="Unassembled WGS sequence"/>
</dbReference>
<protein>
    <submittedName>
        <fullName evidence="1">Uncharacterized protein</fullName>
    </submittedName>
</protein>
<accession>A0ABV6YQ16</accession>
<gene>
    <name evidence="1" type="ORF">ACFL2Z_04575</name>
</gene>
<organism evidence="1 2">
    <name type="scientific">Eiseniibacteriota bacterium</name>
    <dbReference type="NCBI Taxonomy" id="2212470"/>
    <lineage>
        <taxon>Bacteria</taxon>
        <taxon>Candidatus Eiseniibacteriota</taxon>
    </lineage>
</organism>
<keyword evidence="2" id="KW-1185">Reference proteome</keyword>
<dbReference type="EMBL" id="JBHPEI010000077">
    <property type="protein sequence ID" value="MFC1800168.1"/>
    <property type="molecule type" value="Genomic_DNA"/>
</dbReference>
<sequence>MLLVGEGAEKFAAEIGARKADLLTEEKRAEHEEWYQKHQGYEKHLIDTMKHSVDSQSVRGTSVIRAGTARAVVAYMKKHEERKAVPRPVPGL</sequence>
<evidence type="ECO:0000313" key="1">
    <source>
        <dbReference type="EMBL" id="MFC1800168.1"/>
    </source>
</evidence>
<proteinExistence type="predicted"/>
<evidence type="ECO:0000313" key="2">
    <source>
        <dbReference type="Proteomes" id="UP001594288"/>
    </source>
</evidence>
<comment type="caution">
    <text evidence="1">The sequence shown here is derived from an EMBL/GenBank/DDBJ whole genome shotgun (WGS) entry which is preliminary data.</text>
</comment>